<protein>
    <submittedName>
        <fullName evidence="1">Protein N-lysine methyltransferase METTL21A isoform X1</fullName>
    </submittedName>
</protein>
<dbReference type="EMBL" id="GGEC01029510">
    <property type="protein sequence ID" value="MBX09994.1"/>
    <property type="molecule type" value="Transcribed_RNA"/>
</dbReference>
<evidence type="ECO:0000313" key="1">
    <source>
        <dbReference type="EMBL" id="MBX09994.1"/>
    </source>
</evidence>
<dbReference type="AlphaFoldDB" id="A0A2P2KW88"/>
<accession>A0A2P2KW88</accession>
<sequence length="115" mass="13182">MNPSSWLEIHRLAQICTFLLESEVVVPLYQGAKEHLIAESICQLQELDQILLGIFVKLGLFGQNFPTLAFPQPIQHNWDSQKMHGALYFSSGSSTLLHYGRSKQLDGKIYCREYR</sequence>
<organism evidence="1">
    <name type="scientific">Rhizophora mucronata</name>
    <name type="common">Asiatic mangrove</name>
    <dbReference type="NCBI Taxonomy" id="61149"/>
    <lineage>
        <taxon>Eukaryota</taxon>
        <taxon>Viridiplantae</taxon>
        <taxon>Streptophyta</taxon>
        <taxon>Embryophyta</taxon>
        <taxon>Tracheophyta</taxon>
        <taxon>Spermatophyta</taxon>
        <taxon>Magnoliopsida</taxon>
        <taxon>eudicotyledons</taxon>
        <taxon>Gunneridae</taxon>
        <taxon>Pentapetalae</taxon>
        <taxon>rosids</taxon>
        <taxon>fabids</taxon>
        <taxon>Malpighiales</taxon>
        <taxon>Rhizophoraceae</taxon>
        <taxon>Rhizophora</taxon>
    </lineage>
</organism>
<keyword evidence="1" id="KW-0489">Methyltransferase</keyword>
<dbReference type="GO" id="GO:0032259">
    <property type="term" value="P:methylation"/>
    <property type="evidence" value="ECO:0007669"/>
    <property type="project" value="UniProtKB-KW"/>
</dbReference>
<keyword evidence="1" id="KW-0808">Transferase</keyword>
<dbReference type="GO" id="GO:0008168">
    <property type="term" value="F:methyltransferase activity"/>
    <property type="evidence" value="ECO:0007669"/>
    <property type="project" value="UniProtKB-KW"/>
</dbReference>
<name>A0A2P2KW88_RHIMU</name>
<proteinExistence type="predicted"/>
<reference evidence="1" key="1">
    <citation type="submission" date="2018-02" db="EMBL/GenBank/DDBJ databases">
        <title>Rhizophora mucronata_Transcriptome.</title>
        <authorList>
            <person name="Meera S.P."/>
            <person name="Sreeshan A."/>
            <person name="Augustine A."/>
        </authorList>
    </citation>
    <scope>NUCLEOTIDE SEQUENCE</scope>
    <source>
        <tissue evidence="1">Leaf</tissue>
    </source>
</reference>